<dbReference type="PANTHER" id="PTHR10000:SF8">
    <property type="entry name" value="HAD SUPERFAMILY HYDROLASE-LIKE, TYPE 3"/>
    <property type="match status" value="1"/>
</dbReference>
<dbReference type="GO" id="GO:0005829">
    <property type="term" value="C:cytosol"/>
    <property type="evidence" value="ECO:0007669"/>
    <property type="project" value="TreeGrafter"/>
</dbReference>
<keyword evidence="2" id="KW-1185">Reference proteome</keyword>
<dbReference type="InterPro" id="IPR036412">
    <property type="entry name" value="HAD-like_sf"/>
</dbReference>
<dbReference type="SUPFAM" id="SSF56784">
    <property type="entry name" value="HAD-like"/>
    <property type="match status" value="1"/>
</dbReference>
<evidence type="ECO:0000313" key="2">
    <source>
        <dbReference type="Proteomes" id="UP000192343"/>
    </source>
</evidence>
<dbReference type="EMBL" id="MWQY01000009">
    <property type="protein sequence ID" value="ORC35288.1"/>
    <property type="molecule type" value="Genomic_DNA"/>
</dbReference>
<dbReference type="RefSeq" id="WP_083050161.1">
    <property type="nucleotide sequence ID" value="NZ_CAXXQO010000003.1"/>
</dbReference>
<dbReference type="Pfam" id="PF08282">
    <property type="entry name" value="Hydrolase_3"/>
    <property type="match status" value="1"/>
</dbReference>
<evidence type="ECO:0008006" key="3">
    <source>
        <dbReference type="Google" id="ProtNLM"/>
    </source>
</evidence>
<sequence>MQSIQALPESSASRIDFILCDIDDTLTRDGFLLPQAYEALWSLYRAGLRIVPVTGRPAGWCDMIIRQWPVDAVVGENGAFVMLRTQFGYDLIMHRSVAGDDVQKRLKDIRDFVLEEIPGLKVARDQSFRWFDLALDFAEDPPRFGMETAVRIKELCESKGATAKISSIHVNTWFGDYSKLDMARELLATHYKLTEQDQKERVFFCGDSPNDEPMFSFFPLACGVRNIEPFLTLMKNPPSFVTNKSHGEGFAEAAGIILSVSKRA</sequence>
<dbReference type="AlphaFoldDB" id="A0A1Y1RXV4"/>
<name>A0A1Y1RXV4_9SPIO</name>
<gene>
    <name evidence="1" type="ORF">B4O97_08915</name>
</gene>
<dbReference type="GO" id="GO:0016791">
    <property type="term" value="F:phosphatase activity"/>
    <property type="evidence" value="ECO:0007669"/>
    <property type="project" value="TreeGrafter"/>
</dbReference>
<dbReference type="STRING" id="1963862.B4O97_08915"/>
<dbReference type="NCBIfam" id="TIGR01484">
    <property type="entry name" value="HAD-SF-IIB"/>
    <property type="match status" value="1"/>
</dbReference>
<evidence type="ECO:0000313" key="1">
    <source>
        <dbReference type="EMBL" id="ORC35288.1"/>
    </source>
</evidence>
<organism evidence="1 2">
    <name type="scientific">Marispirochaeta aestuarii</name>
    <dbReference type="NCBI Taxonomy" id="1963862"/>
    <lineage>
        <taxon>Bacteria</taxon>
        <taxon>Pseudomonadati</taxon>
        <taxon>Spirochaetota</taxon>
        <taxon>Spirochaetia</taxon>
        <taxon>Spirochaetales</taxon>
        <taxon>Spirochaetaceae</taxon>
        <taxon>Marispirochaeta</taxon>
    </lineage>
</organism>
<dbReference type="Proteomes" id="UP000192343">
    <property type="component" value="Unassembled WGS sequence"/>
</dbReference>
<accession>A0A1Y1RXV4</accession>
<reference evidence="1 2" key="1">
    <citation type="submission" date="2017-03" db="EMBL/GenBank/DDBJ databases">
        <title>Draft Genome sequence of Marispirochaeta sp. strain JC444.</title>
        <authorList>
            <person name="Shivani Y."/>
            <person name="Subhash Y."/>
            <person name="Sasikala C."/>
            <person name="Ramana C."/>
        </authorList>
    </citation>
    <scope>NUCLEOTIDE SEQUENCE [LARGE SCALE GENOMIC DNA]</scope>
    <source>
        <strain evidence="1 2">JC444</strain>
    </source>
</reference>
<comment type="caution">
    <text evidence="1">The sequence shown here is derived from an EMBL/GenBank/DDBJ whole genome shotgun (WGS) entry which is preliminary data.</text>
</comment>
<dbReference type="Gene3D" id="3.40.50.1000">
    <property type="entry name" value="HAD superfamily/HAD-like"/>
    <property type="match status" value="2"/>
</dbReference>
<dbReference type="InterPro" id="IPR023214">
    <property type="entry name" value="HAD_sf"/>
</dbReference>
<dbReference type="OrthoDB" id="9810101at2"/>
<dbReference type="GO" id="GO:0000287">
    <property type="term" value="F:magnesium ion binding"/>
    <property type="evidence" value="ECO:0007669"/>
    <property type="project" value="TreeGrafter"/>
</dbReference>
<dbReference type="PANTHER" id="PTHR10000">
    <property type="entry name" value="PHOSPHOSERINE PHOSPHATASE"/>
    <property type="match status" value="1"/>
</dbReference>
<protein>
    <recommendedName>
        <fullName evidence="3">HAD family hydrolase</fullName>
    </recommendedName>
</protein>
<proteinExistence type="predicted"/>
<dbReference type="InterPro" id="IPR006379">
    <property type="entry name" value="HAD-SF_hydro_IIB"/>
</dbReference>